<dbReference type="InParanoid" id="A0A1Y2DH52"/>
<evidence type="ECO:0000313" key="3">
    <source>
        <dbReference type="EMBL" id="ORY58589.1"/>
    </source>
</evidence>
<feature type="compositionally biased region" description="Polar residues" evidence="2">
    <location>
        <begin position="446"/>
        <end position="455"/>
    </location>
</feature>
<dbReference type="RefSeq" id="XP_040711506.1">
    <property type="nucleotide sequence ID" value="XM_040861174.1"/>
</dbReference>
<dbReference type="Proteomes" id="UP000193689">
    <property type="component" value="Unassembled WGS sequence"/>
</dbReference>
<dbReference type="AlphaFoldDB" id="A0A1Y2DH52"/>
<feature type="compositionally biased region" description="Basic and acidic residues" evidence="2">
    <location>
        <begin position="107"/>
        <end position="117"/>
    </location>
</feature>
<evidence type="ECO:0000256" key="2">
    <source>
        <dbReference type="SAM" id="MobiDB-lite"/>
    </source>
</evidence>
<feature type="compositionally biased region" description="Polar residues" evidence="2">
    <location>
        <begin position="229"/>
        <end position="246"/>
    </location>
</feature>
<protein>
    <recommendedName>
        <fullName evidence="5">Centrosomin N-terminal motif 1 domain-containing protein</fullName>
    </recommendedName>
</protein>
<feature type="compositionally biased region" description="Low complexity" evidence="2">
    <location>
        <begin position="804"/>
        <end position="815"/>
    </location>
</feature>
<keyword evidence="4" id="KW-1185">Reference proteome</keyword>
<feature type="region of interest" description="Disordered" evidence="2">
    <location>
        <begin position="378"/>
        <end position="408"/>
    </location>
</feature>
<feature type="region of interest" description="Disordered" evidence="2">
    <location>
        <begin position="283"/>
        <end position="349"/>
    </location>
</feature>
<dbReference type="EMBL" id="MCFJ01000016">
    <property type="protein sequence ID" value="ORY58589.1"/>
    <property type="molecule type" value="Genomic_DNA"/>
</dbReference>
<feature type="region of interest" description="Disordered" evidence="2">
    <location>
        <begin position="437"/>
        <end position="506"/>
    </location>
</feature>
<comment type="caution">
    <text evidence="3">The sequence shown here is derived from an EMBL/GenBank/DDBJ whole genome shotgun (WGS) entry which is preliminary data.</text>
</comment>
<feature type="region of interest" description="Disordered" evidence="2">
    <location>
        <begin position="654"/>
        <end position="718"/>
    </location>
</feature>
<feature type="compositionally biased region" description="Polar residues" evidence="2">
    <location>
        <begin position="696"/>
        <end position="710"/>
    </location>
</feature>
<accession>A0A1Y2DH52</accession>
<dbReference type="OrthoDB" id="10251744at2759"/>
<gene>
    <name evidence="3" type="ORF">BCR38DRAFT_447725</name>
</gene>
<evidence type="ECO:0000313" key="4">
    <source>
        <dbReference type="Proteomes" id="UP000193689"/>
    </source>
</evidence>
<dbReference type="GeneID" id="63777386"/>
<feature type="region of interest" description="Disordered" evidence="2">
    <location>
        <begin position="223"/>
        <end position="255"/>
    </location>
</feature>
<evidence type="ECO:0008006" key="5">
    <source>
        <dbReference type="Google" id="ProtNLM"/>
    </source>
</evidence>
<proteinExistence type="predicted"/>
<feature type="compositionally biased region" description="Polar residues" evidence="2">
    <location>
        <begin position="391"/>
        <end position="408"/>
    </location>
</feature>
<feature type="region of interest" description="Disordered" evidence="2">
    <location>
        <begin position="780"/>
        <end position="835"/>
    </location>
</feature>
<dbReference type="STRING" id="1141098.A0A1Y2DH52"/>
<name>A0A1Y2DH52_9PEZI</name>
<feature type="compositionally biased region" description="Polar residues" evidence="2">
    <location>
        <begin position="290"/>
        <end position="312"/>
    </location>
</feature>
<sequence length="835" mass="89924">MSTLHKQNFDLKLELFHRRERQAILEDKMERLEAHNAEMMELQEHLLGELEKRDKAVDEAVAMIARLEERVEELAKEREMVRQVEADGAYLHSRHSPSDPDATATSKAKESPKHQYAEPKTLNRMPSFLSEHREHTENLRNVVLENGGSMFHLRKVSDSSADPSEVNRVVSPSLSVLSESSFTSVYGSKGPGDPMATSLLAQGAVQGAVPELSDDNFVVSLTRGKKQSKGSWTGQQGSAALSQRSLEPSKGGASLSSQLASLNNLLELSSPLQQLEMLERRFSIADDGSRPSTSNQGRNMTRTSSQRPSQTKTKQEKREALRKVLTPSSASRELGTAHVLPPTPDTISTSTLRRFRHSNDTLSNESRLTARDSFLNDGASVASVDGPSRPPVQQQPLHPDRSPSQPASITAFNSRKNILPAIDTNIFADFSHVGHPLPARPRSTEETTISGTQADTWAGDSNSDSDGGGADAHSDDSNINSNFDPWMRERHGSKAKKRSNSPDLFSFPETSGGWETEALFGAIRKNGLMSPVAGLKRDPLDEMAPSVSGMMTPRTAVFMPPAPAQRDGGFLPPNRRSSLHARTGSLSGNVIAPAAGKLRKNPARSDSANGIMGGMRRSNSIDTAAVAMTAAKMQQNQAWPQTGGHEQGAMVGKRTQYPPISGQSQGQGQGQASHSRRFSGLGKGLGLFKRDRSDSDSQSLGVPPSATTGATYAADARQPSVQSHGYNVNMCAGRSVPPPSAMSWALRAPVAFDDNLGSATPPPIMRNRAPARQFDMGVDGHGDVAIPSMPQGQRGGDVSGGDPRTGTGNNNLQTTGRRKWLSGLGRRSSVKNKGT</sequence>
<reference evidence="3 4" key="1">
    <citation type="submission" date="2016-07" db="EMBL/GenBank/DDBJ databases">
        <title>Pervasive Adenine N6-methylation of Active Genes in Fungi.</title>
        <authorList>
            <consortium name="DOE Joint Genome Institute"/>
            <person name="Mondo S.J."/>
            <person name="Dannebaum R.O."/>
            <person name="Kuo R.C."/>
            <person name="Labutti K."/>
            <person name="Haridas S."/>
            <person name="Kuo A."/>
            <person name="Salamov A."/>
            <person name="Ahrendt S.R."/>
            <person name="Lipzen A."/>
            <person name="Sullivan W."/>
            <person name="Andreopoulos W.B."/>
            <person name="Clum A."/>
            <person name="Lindquist E."/>
            <person name="Daum C."/>
            <person name="Ramamoorthy G.K."/>
            <person name="Gryganskyi A."/>
            <person name="Culley D."/>
            <person name="Magnuson J.K."/>
            <person name="James T.Y."/>
            <person name="O'Malley M.A."/>
            <person name="Stajich J.E."/>
            <person name="Spatafora J.W."/>
            <person name="Visel A."/>
            <person name="Grigoriev I.V."/>
        </authorList>
    </citation>
    <scope>NUCLEOTIDE SEQUENCE [LARGE SCALE GENOMIC DNA]</scope>
    <source>
        <strain evidence="3 4">CBS 129021</strain>
    </source>
</reference>
<feature type="compositionally biased region" description="Basic and acidic residues" evidence="2">
    <location>
        <begin position="313"/>
        <end position="322"/>
    </location>
</feature>
<evidence type="ECO:0000256" key="1">
    <source>
        <dbReference type="SAM" id="Coils"/>
    </source>
</evidence>
<feature type="coiled-coil region" evidence="1">
    <location>
        <begin position="22"/>
        <end position="87"/>
    </location>
</feature>
<feature type="region of interest" description="Disordered" evidence="2">
    <location>
        <begin position="88"/>
        <end position="123"/>
    </location>
</feature>
<keyword evidence="1" id="KW-0175">Coiled coil</keyword>
<organism evidence="3 4">
    <name type="scientific">Pseudomassariella vexata</name>
    <dbReference type="NCBI Taxonomy" id="1141098"/>
    <lineage>
        <taxon>Eukaryota</taxon>
        <taxon>Fungi</taxon>
        <taxon>Dikarya</taxon>
        <taxon>Ascomycota</taxon>
        <taxon>Pezizomycotina</taxon>
        <taxon>Sordariomycetes</taxon>
        <taxon>Xylariomycetidae</taxon>
        <taxon>Amphisphaeriales</taxon>
        <taxon>Pseudomassariaceae</taxon>
        <taxon>Pseudomassariella</taxon>
    </lineage>
</organism>